<dbReference type="InterPro" id="IPR043170">
    <property type="entry name" value="PTPA_C_lid"/>
</dbReference>
<dbReference type="GO" id="GO:0008160">
    <property type="term" value="F:protein tyrosine phosphatase activator activity"/>
    <property type="evidence" value="ECO:0007669"/>
    <property type="project" value="TreeGrafter"/>
</dbReference>
<evidence type="ECO:0000256" key="1">
    <source>
        <dbReference type="ARBA" id="ARBA00000971"/>
    </source>
</evidence>
<dbReference type="GO" id="GO:0000159">
    <property type="term" value="C:protein phosphatase type 2A complex"/>
    <property type="evidence" value="ECO:0007669"/>
    <property type="project" value="TreeGrafter"/>
</dbReference>
<dbReference type="GO" id="GO:0005737">
    <property type="term" value="C:cytoplasm"/>
    <property type="evidence" value="ECO:0007669"/>
    <property type="project" value="UniProtKB-SubCell"/>
</dbReference>
<keyword evidence="4 7" id="KW-0963">Cytoplasm</keyword>
<dbReference type="InterPro" id="IPR037218">
    <property type="entry name" value="PTPA_sf"/>
</dbReference>
<keyword evidence="9" id="KW-1185">Reference proteome</keyword>
<keyword evidence="6 7" id="KW-0413">Isomerase</keyword>
<reference evidence="8" key="1">
    <citation type="submission" date="2022-07" db="EMBL/GenBank/DDBJ databases">
        <title>Phylogenomic reconstructions and comparative analyses of Kickxellomycotina fungi.</title>
        <authorList>
            <person name="Reynolds N.K."/>
            <person name="Stajich J.E."/>
            <person name="Barry K."/>
            <person name="Grigoriev I.V."/>
            <person name="Crous P."/>
            <person name="Smith M.E."/>
        </authorList>
    </citation>
    <scope>NUCLEOTIDE SEQUENCE</scope>
    <source>
        <strain evidence="8">BCRC 34297</strain>
    </source>
</reference>
<proteinExistence type="inferred from homology"/>
<dbReference type="FunFam" id="1.20.120.1150:FF:000002">
    <property type="entry name" value="Serine/threonine-protein phosphatase 2A activator"/>
    <property type="match status" value="1"/>
</dbReference>
<evidence type="ECO:0000256" key="2">
    <source>
        <dbReference type="ARBA" id="ARBA00004496"/>
    </source>
</evidence>
<dbReference type="CDD" id="cd04087">
    <property type="entry name" value="PTPA"/>
    <property type="match status" value="1"/>
</dbReference>
<dbReference type="Gene3D" id="1.20.120.1150">
    <property type="match status" value="1"/>
</dbReference>
<organism evidence="8 9">
    <name type="scientific">Coemansia pectinata</name>
    <dbReference type="NCBI Taxonomy" id="1052879"/>
    <lineage>
        <taxon>Eukaryota</taxon>
        <taxon>Fungi</taxon>
        <taxon>Fungi incertae sedis</taxon>
        <taxon>Zoopagomycota</taxon>
        <taxon>Kickxellomycotina</taxon>
        <taxon>Kickxellomycetes</taxon>
        <taxon>Kickxellales</taxon>
        <taxon>Kickxellaceae</taxon>
        <taxon>Coemansia</taxon>
    </lineage>
</organism>
<dbReference type="GO" id="GO:0007052">
    <property type="term" value="P:mitotic spindle organization"/>
    <property type="evidence" value="ECO:0007669"/>
    <property type="project" value="TreeGrafter"/>
</dbReference>
<comment type="caution">
    <text evidence="8">The sequence shown here is derived from an EMBL/GenBank/DDBJ whole genome shotgun (WGS) entry which is preliminary data.</text>
</comment>
<accession>A0A9W8GVR5</accession>
<evidence type="ECO:0000256" key="5">
    <source>
        <dbReference type="ARBA" id="ARBA00023110"/>
    </source>
</evidence>
<dbReference type="InterPro" id="IPR004327">
    <property type="entry name" value="Phstyr_phstse_ac"/>
</dbReference>
<comment type="function">
    <text evidence="7">PPIases accelerate the folding of proteins. It catalyzes the cis-trans isomerization of proline imidic peptide bonds in oligopeptides.</text>
</comment>
<dbReference type="PANTHER" id="PTHR10012:SF0">
    <property type="entry name" value="SERINE_THREONINE-PROTEIN PHOSPHATASE 2A ACTIVATOR"/>
    <property type="match status" value="1"/>
</dbReference>
<evidence type="ECO:0000256" key="7">
    <source>
        <dbReference type="RuleBase" id="RU361210"/>
    </source>
</evidence>
<keyword evidence="5 7" id="KW-0697">Rotamase</keyword>
<evidence type="ECO:0000313" key="8">
    <source>
        <dbReference type="EMBL" id="KAJ2749618.1"/>
    </source>
</evidence>
<evidence type="ECO:0000256" key="6">
    <source>
        <dbReference type="ARBA" id="ARBA00023235"/>
    </source>
</evidence>
<evidence type="ECO:0000313" key="9">
    <source>
        <dbReference type="Proteomes" id="UP001140011"/>
    </source>
</evidence>
<dbReference type="GO" id="GO:0005634">
    <property type="term" value="C:nucleus"/>
    <property type="evidence" value="ECO:0007669"/>
    <property type="project" value="TreeGrafter"/>
</dbReference>
<comment type="catalytic activity">
    <reaction evidence="1 7">
        <text>[protein]-peptidylproline (omega=180) = [protein]-peptidylproline (omega=0)</text>
        <dbReference type="Rhea" id="RHEA:16237"/>
        <dbReference type="Rhea" id="RHEA-COMP:10747"/>
        <dbReference type="Rhea" id="RHEA-COMP:10748"/>
        <dbReference type="ChEBI" id="CHEBI:83833"/>
        <dbReference type="ChEBI" id="CHEBI:83834"/>
        <dbReference type="EC" id="5.2.1.8"/>
    </reaction>
</comment>
<evidence type="ECO:0000256" key="4">
    <source>
        <dbReference type="ARBA" id="ARBA00022490"/>
    </source>
</evidence>
<dbReference type="Pfam" id="PF03095">
    <property type="entry name" value="PTPA"/>
    <property type="match status" value="1"/>
</dbReference>
<name>A0A9W8GVR5_9FUNG</name>
<dbReference type="OrthoDB" id="16120at2759"/>
<dbReference type="PIRSF" id="PIRSF016325">
    <property type="entry name" value="Phstyr_phstse_ac"/>
    <property type="match status" value="1"/>
</dbReference>
<dbReference type="EC" id="5.2.1.8" evidence="7"/>
<comment type="similarity">
    <text evidence="3 7">Belongs to the PTPA-type PPIase family.</text>
</comment>
<dbReference type="PANTHER" id="PTHR10012">
    <property type="entry name" value="SERINE/THREONINE-PROTEIN PHOSPHATASE 2A REGULATORY SUBUNIT B"/>
    <property type="match status" value="1"/>
</dbReference>
<dbReference type="Proteomes" id="UP001140011">
    <property type="component" value="Unassembled WGS sequence"/>
</dbReference>
<protein>
    <recommendedName>
        <fullName evidence="7">Serine/threonine-protein phosphatase 2A activator</fullName>
        <ecNumber evidence="7">5.2.1.8</ecNumber>
    </recommendedName>
    <alternativeName>
        <fullName evidence="7">Phosphotyrosyl phosphatase activator</fullName>
    </alternativeName>
</protein>
<sequence>MTSTYQTPQRQILDPKDMSKWLASSAYSEILSFVEQLSQSVQGRQVSSVGSLSPQVEGIVRLLSQAESWINKYPPDMTSSSRFGNKSFRSWEAELQQQAEQLLRELLPVERHDAASELASYLVAAFGNATRIDYGSGHELSFVMWLLCLCKLGFLEPSDSVAIVLTVFRQYIQLCQQLQRIYKLEPAGSHGVWGLDDYQFLPFYFGSAQFIGSETTPAASLDKGLIDREGDEYLYLQGIRFISEMKRGPFFEHSRQLYDISGVPRWEKVNQGLGKMYKAEVLGKFPVVQHLVFGSLLSFSSA</sequence>
<dbReference type="EMBL" id="JANBUH010000741">
    <property type="protein sequence ID" value="KAJ2749618.1"/>
    <property type="molecule type" value="Genomic_DNA"/>
</dbReference>
<dbReference type="AlphaFoldDB" id="A0A9W8GVR5"/>
<gene>
    <name evidence="8" type="primary">PPP2R4</name>
    <name evidence="8" type="ORF">GGI19_005564</name>
</gene>
<dbReference type="GO" id="GO:0003755">
    <property type="term" value="F:peptidyl-prolyl cis-trans isomerase activity"/>
    <property type="evidence" value="ECO:0007669"/>
    <property type="project" value="UniProtKB-KW"/>
</dbReference>
<evidence type="ECO:0000256" key="3">
    <source>
        <dbReference type="ARBA" id="ARBA00011019"/>
    </source>
</evidence>
<comment type="subcellular location">
    <subcellularLocation>
        <location evidence="2 7">Cytoplasm</location>
    </subcellularLocation>
</comment>
<dbReference type="SUPFAM" id="SSF140984">
    <property type="entry name" value="PTPA-like"/>
    <property type="match status" value="1"/>
</dbReference>